<sequence length="228" mass="25806">MAKLQRRLVEEGLLPEEVLTRRLEPVVYDDRDLERLVDALTGDHPFYHYSNMRMNEIFTGRIPIVEICSVGPRVIPVLTREMHRASGQRKVQLAQTLAMLGSREAVPVLAAEIERLLDEDGDLPFRREDFMYVQLPPDYGAMPDVAYLLYSLGMTADERSVPVWEKIVKRLRPTEEDFRHKLKGTFLLCARGMLGCGTAWQSESSPTAPSTAQLSAAPRSGLYEQVST</sequence>
<reference evidence="2 3" key="1">
    <citation type="submission" date="2016-10" db="EMBL/GenBank/DDBJ databases">
        <authorList>
            <person name="de Groot N.N."/>
        </authorList>
    </citation>
    <scope>NUCLEOTIDE SEQUENCE [LARGE SCALE GENOMIC DNA]</scope>
    <source>
        <strain evidence="2 3">DSM 46701</strain>
    </source>
</reference>
<organism evidence="2 3">
    <name type="scientific">Lihuaxuella thermophila</name>
    <dbReference type="NCBI Taxonomy" id="1173111"/>
    <lineage>
        <taxon>Bacteria</taxon>
        <taxon>Bacillati</taxon>
        <taxon>Bacillota</taxon>
        <taxon>Bacilli</taxon>
        <taxon>Bacillales</taxon>
        <taxon>Thermoactinomycetaceae</taxon>
        <taxon>Lihuaxuella</taxon>
    </lineage>
</organism>
<dbReference type="STRING" id="1173111.SAMN05444955_1243"/>
<feature type="compositionally biased region" description="Polar residues" evidence="1">
    <location>
        <begin position="200"/>
        <end position="214"/>
    </location>
</feature>
<evidence type="ECO:0000256" key="1">
    <source>
        <dbReference type="SAM" id="MobiDB-lite"/>
    </source>
</evidence>
<accession>A0A1H8JD67</accession>
<dbReference type="RefSeq" id="WP_170840021.1">
    <property type="nucleotide sequence ID" value="NZ_FOCQ01000024.1"/>
</dbReference>
<keyword evidence="3" id="KW-1185">Reference proteome</keyword>
<evidence type="ECO:0000313" key="2">
    <source>
        <dbReference type="EMBL" id="SEN78744.1"/>
    </source>
</evidence>
<proteinExistence type="predicted"/>
<name>A0A1H8JD67_9BACL</name>
<evidence type="ECO:0000313" key="3">
    <source>
        <dbReference type="Proteomes" id="UP000199695"/>
    </source>
</evidence>
<dbReference type="Proteomes" id="UP000199695">
    <property type="component" value="Unassembled WGS sequence"/>
</dbReference>
<protein>
    <submittedName>
        <fullName evidence="2">Uncharacterized protein</fullName>
    </submittedName>
</protein>
<dbReference type="AlphaFoldDB" id="A0A1H8JD67"/>
<feature type="region of interest" description="Disordered" evidence="1">
    <location>
        <begin position="200"/>
        <end position="228"/>
    </location>
</feature>
<dbReference type="EMBL" id="FOCQ01000024">
    <property type="protein sequence ID" value="SEN78744.1"/>
    <property type="molecule type" value="Genomic_DNA"/>
</dbReference>
<gene>
    <name evidence="2" type="ORF">SAMN05444955_1243</name>
</gene>